<gene>
    <name evidence="2" type="ORF">BDZ94DRAFT_1155478</name>
</gene>
<dbReference type="AlphaFoldDB" id="A0A9P5YEH0"/>
<dbReference type="EMBL" id="MU150235">
    <property type="protein sequence ID" value="KAF9467779.1"/>
    <property type="molecule type" value="Genomic_DNA"/>
</dbReference>
<name>A0A9P5YEH0_9AGAR</name>
<evidence type="ECO:0000313" key="3">
    <source>
        <dbReference type="Proteomes" id="UP000807353"/>
    </source>
</evidence>
<dbReference type="OrthoDB" id="3062801at2759"/>
<feature type="non-terminal residue" evidence="2">
    <location>
        <position position="192"/>
    </location>
</feature>
<feature type="transmembrane region" description="Helical" evidence="1">
    <location>
        <begin position="68"/>
        <end position="89"/>
    </location>
</feature>
<accession>A0A9P5YEH0</accession>
<keyword evidence="3" id="KW-1185">Reference proteome</keyword>
<feature type="transmembrane region" description="Helical" evidence="1">
    <location>
        <begin position="118"/>
        <end position="144"/>
    </location>
</feature>
<organism evidence="2 3">
    <name type="scientific">Collybia nuda</name>
    <dbReference type="NCBI Taxonomy" id="64659"/>
    <lineage>
        <taxon>Eukaryota</taxon>
        <taxon>Fungi</taxon>
        <taxon>Dikarya</taxon>
        <taxon>Basidiomycota</taxon>
        <taxon>Agaricomycotina</taxon>
        <taxon>Agaricomycetes</taxon>
        <taxon>Agaricomycetidae</taxon>
        <taxon>Agaricales</taxon>
        <taxon>Tricholomatineae</taxon>
        <taxon>Clitocybaceae</taxon>
        <taxon>Collybia</taxon>
    </lineage>
</organism>
<comment type="caution">
    <text evidence="2">The sequence shown here is derived from an EMBL/GenBank/DDBJ whole genome shotgun (WGS) entry which is preliminary data.</text>
</comment>
<keyword evidence="1" id="KW-0812">Transmembrane</keyword>
<evidence type="ECO:0000256" key="1">
    <source>
        <dbReference type="SAM" id="Phobius"/>
    </source>
</evidence>
<feature type="transmembrane region" description="Helical" evidence="1">
    <location>
        <begin position="40"/>
        <end position="62"/>
    </location>
</feature>
<protein>
    <submittedName>
        <fullName evidence="2">Uncharacterized protein</fullName>
    </submittedName>
</protein>
<evidence type="ECO:0000313" key="2">
    <source>
        <dbReference type="EMBL" id="KAF9467779.1"/>
    </source>
</evidence>
<keyword evidence="1" id="KW-1133">Transmembrane helix</keyword>
<dbReference type="Proteomes" id="UP000807353">
    <property type="component" value="Unassembled WGS sequence"/>
</dbReference>
<proteinExistence type="predicted"/>
<reference evidence="2" key="1">
    <citation type="submission" date="2020-11" db="EMBL/GenBank/DDBJ databases">
        <authorList>
            <consortium name="DOE Joint Genome Institute"/>
            <person name="Ahrendt S."/>
            <person name="Riley R."/>
            <person name="Andreopoulos W."/>
            <person name="Labutti K."/>
            <person name="Pangilinan J."/>
            <person name="Ruiz-Duenas F.J."/>
            <person name="Barrasa J.M."/>
            <person name="Sanchez-Garcia M."/>
            <person name="Camarero S."/>
            <person name="Miyauchi S."/>
            <person name="Serrano A."/>
            <person name="Linde D."/>
            <person name="Babiker R."/>
            <person name="Drula E."/>
            <person name="Ayuso-Fernandez I."/>
            <person name="Pacheco R."/>
            <person name="Padilla G."/>
            <person name="Ferreira P."/>
            <person name="Barriuso J."/>
            <person name="Kellner H."/>
            <person name="Castanera R."/>
            <person name="Alfaro M."/>
            <person name="Ramirez L."/>
            <person name="Pisabarro A.G."/>
            <person name="Kuo A."/>
            <person name="Tritt A."/>
            <person name="Lipzen A."/>
            <person name="He G."/>
            <person name="Yan M."/>
            <person name="Ng V."/>
            <person name="Cullen D."/>
            <person name="Martin F."/>
            <person name="Rosso M.-N."/>
            <person name="Henrissat B."/>
            <person name="Hibbett D."/>
            <person name="Martinez A.T."/>
            <person name="Grigoriev I.V."/>
        </authorList>
    </citation>
    <scope>NUCLEOTIDE SEQUENCE</scope>
    <source>
        <strain evidence="2">CBS 247.69</strain>
    </source>
</reference>
<sequence>MALTHSGQKYDPMALQPADSNLKTTWETFIDTLLLEWKTLNIVSVLLLSAILTILQIEAAAADPITRYAALFSLICALMSLLYGCLYIIRFGTMKKTHKAAEWAEEGQKSKTVIFWNVWVLLAMPATWLAWSIILYIVCIMSFVWRTGTANANTSPTISQRAALGPRIAISAVLGLGVLYFLLILNTFRRYG</sequence>
<feature type="transmembrane region" description="Helical" evidence="1">
    <location>
        <begin position="164"/>
        <end position="185"/>
    </location>
</feature>
<keyword evidence="1" id="KW-0472">Membrane</keyword>